<evidence type="ECO:0000313" key="2">
    <source>
        <dbReference type="EMBL" id="ERE14020.1"/>
    </source>
</evidence>
<keyword evidence="1" id="KW-0472">Membrane</keyword>
<sequence>MEFYLWQACFVIAYMGASVLFMYLIKNVR</sequence>
<keyword evidence="1" id="KW-0812">Transmembrane</keyword>
<reference evidence="2 3" key="1">
    <citation type="journal article" date="2013" name="Genome Announc.">
        <title>Genome Sequence of the Pigment-Producing Bacterium Pseudogulbenkiania ferrooxidans, Isolated from Loktak Lake.</title>
        <authorList>
            <person name="Puranik S."/>
            <person name="Talkal R."/>
            <person name="Qureshi A."/>
            <person name="Khardenavis A."/>
            <person name="Kapley A."/>
            <person name="Purohit H.J."/>
        </authorList>
    </citation>
    <scope>NUCLEOTIDE SEQUENCE [LARGE SCALE GENOMIC DNA]</scope>
    <source>
        <strain evidence="2 3">EGD-HP2</strain>
    </source>
</reference>
<organism evidence="2 3">
    <name type="scientific">Pseudogulbenkiania ferrooxidans EGD-HP2</name>
    <dbReference type="NCBI Taxonomy" id="1388764"/>
    <lineage>
        <taxon>Bacteria</taxon>
        <taxon>Pseudomonadati</taxon>
        <taxon>Pseudomonadota</taxon>
        <taxon>Betaproteobacteria</taxon>
        <taxon>Neisseriales</taxon>
        <taxon>Chromobacteriaceae</taxon>
        <taxon>Pseudogulbenkiania</taxon>
    </lineage>
</organism>
<dbReference type="Proteomes" id="UP000016426">
    <property type="component" value="Unassembled WGS sequence"/>
</dbReference>
<gene>
    <name evidence="2" type="ORF">O166_00215</name>
</gene>
<dbReference type="EMBL" id="AVPH01000112">
    <property type="protein sequence ID" value="ERE14020.1"/>
    <property type="molecule type" value="Genomic_DNA"/>
</dbReference>
<name>A0ABP2XP00_9NEIS</name>
<feature type="transmembrane region" description="Helical" evidence="1">
    <location>
        <begin position="6"/>
        <end position="25"/>
    </location>
</feature>
<keyword evidence="1" id="KW-1133">Transmembrane helix</keyword>
<evidence type="ECO:0000313" key="3">
    <source>
        <dbReference type="Proteomes" id="UP000016426"/>
    </source>
</evidence>
<proteinExistence type="predicted"/>
<comment type="caution">
    <text evidence="2">The sequence shown here is derived from an EMBL/GenBank/DDBJ whole genome shotgun (WGS) entry which is preliminary data.</text>
</comment>
<keyword evidence="3" id="KW-1185">Reference proteome</keyword>
<protein>
    <submittedName>
        <fullName evidence="2">Uncharacterized protein</fullName>
    </submittedName>
</protein>
<accession>A0ABP2XP00</accession>
<evidence type="ECO:0000256" key="1">
    <source>
        <dbReference type="SAM" id="Phobius"/>
    </source>
</evidence>